<reference evidence="2 3" key="1">
    <citation type="journal article" date="2014" name="PLoS Genet.">
        <title>Phylogenetically driven sequencing of extremely halophilic archaea reveals strategies for static and dynamic osmo-response.</title>
        <authorList>
            <person name="Becker E.A."/>
            <person name="Seitzer P.M."/>
            <person name="Tritt A."/>
            <person name="Larsen D."/>
            <person name="Krusor M."/>
            <person name="Yao A.I."/>
            <person name="Wu D."/>
            <person name="Madern D."/>
            <person name="Eisen J.A."/>
            <person name="Darling A.E."/>
            <person name="Facciotti M.T."/>
        </authorList>
    </citation>
    <scope>NUCLEOTIDE SEQUENCE [LARGE SCALE GENOMIC DNA]</scope>
    <source>
        <strain evidence="2 3">DSM 8989</strain>
    </source>
</reference>
<evidence type="ECO:0000259" key="1">
    <source>
        <dbReference type="Pfam" id="PF13349"/>
    </source>
</evidence>
<comment type="caution">
    <text evidence="2">The sequence shown here is derived from an EMBL/GenBank/DDBJ whole genome shotgun (WGS) entry which is preliminary data.</text>
</comment>
<dbReference type="AlphaFoldDB" id="M0NBV4"/>
<evidence type="ECO:0000313" key="2">
    <source>
        <dbReference type="EMBL" id="EMA55452.1"/>
    </source>
</evidence>
<accession>M0NBV4</accession>
<evidence type="ECO:0000313" key="3">
    <source>
        <dbReference type="Proteomes" id="UP000011625"/>
    </source>
</evidence>
<dbReference type="InterPro" id="IPR025164">
    <property type="entry name" value="Toastrack_DUF4097"/>
</dbReference>
<protein>
    <recommendedName>
        <fullName evidence="1">DUF4097 domain-containing protein</fullName>
    </recommendedName>
</protein>
<dbReference type="PATRIC" id="fig|1227456.3.peg.369"/>
<dbReference type="STRING" id="1227456.C450_01759"/>
<sequence length="285" mass="28962">MTLPLTRRRLLGACAVGLSVVSAGCGGAMSFGTDQTEFERGLGTDVARITVETDSGDARVSRTDAESVRVRGTKETGSVFTDLDDLTVETARDGDRLHISTDTSGGSFLGLGGGSISLDIGVPEGVAVERVSSGNGVATATNVAGDVSLEATNGMARANDVDGSVSLASTNGPLSARGITGLDGAETTNGEVDVAVPAIDGDVSISSINGTVIAALAPDLDATVVASTENGTVNVDDLPFERDGPKDTLRGTLGDGTHELTVETTNGSVLLTRLRRPVRQSQQSQ</sequence>
<proteinExistence type="predicted"/>
<name>M0NBV4_9EURY</name>
<gene>
    <name evidence="2" type="ORF">C450_01759</name>
</gene>
<feature type="domain" description="DUF4097" evidence="1">
    <location>
        <begin position="132"/>
        <end position="269"/>
    </location>
</feature>
<dbReference type="PROSITE" id="PS51257">
    <property type="entry name" value="PROKAR_LIPOPROTEIN"/>
    <property type="match status" value="1"/>
</dbReference>
<dbReference type="RefSeq" id="WP_005039250.1">
    <property type="nucleotide sequence ID" value="NZ_AOME01000013.1"/>
</dbReference>
<organism evidence="2 3">
    <name type="scientific">Halococcus salifodinae DSM 8989</name>
    <dbReference type="NCBI Taxonomy" id="1227456"/>
    <lineage>
        <taxon>Archaea</taxon>
        <taxon>Methanobacteriati</taxon>
        <taxon>Methanobacteriota</taxon>
        <taxon>Stenosarchaea group</taxon>
        <taxon>Halobacteria</taxon>
        <taxon>Halobacteriales</taxon>
        <taxon>Halococcaceae</taxon>
        <taxon>Halococcus</taxon>
    </lineage>
</organism>
<keyword evidence="3" id="KW-1185">Reference proteome</keyword>
<dbReference type="Pfam" id="PF13349">
    <property type="entry name" value="DUF4097"/>
    <property type="match status" value="1"/>
</dbReference>
<dbReference type="OrthoDB" id="214853at2157"/>
<dbReference type="EMBL" id="AOME01000013">
    <property type="protein sequence ID" value="EMA55452.1"/>
    <property type="molecule type" value="Genomic_DNA"/>
</dbReference>
<dbReference type="Proteomes" id="UP000011625">
    <property type="component" value="Unassembled WGS sequence"/>
</dbReference>